<dbReference type="AlphaFoldDB" id="E1ZXH5"/>
<evidence type="ECO:0000313" key="2">
    <source>
        <dbReference type="Proteomes" id="UP000000311"/>
    </source>
</evidence>
<dbReference type="Proteomes" id="UP000000311">
    <property type="component" value="Unassembled WGS sequence"/>
</dbReference>
<organism evidence="2">
    <name type="scientific">Camponotus floridanus</name>
    <name type="common">Florida carpenter ant</name>
    <dbReference type="NCBI Taxonomy" id="104421"/>
    <lineage>
        <taxon>Eukaryota</taxon>
        <taxon>Metazoa</taxon>
        <taxon>Ecdysozoa</taxon>
        <taxon>Arthropoda</taxon>
        <taxon>Hexapoda</taxon>
        <taxon>Insecta</taxon>
        <taxon>Pterygota</taxon>
        <taxon>Neoptera</taxon>
        <taxon>Endopterygota</taxon>
        <taxon>Hymenoptera</taxon>
        <taxon>Apocrita</taxon>
        <taxon>Aculeata</taxon>
        <taxon>Formicoidea</taxon>
        <taxon>Formicidae</taxon>
        <taxon>Formicinae</taxon>
        <taxon>Camponotus</taxon>
    </lineage>
</organism>
<dbReference type="InParanoid" id="E1ZXH5"/>
<reference evidence="1 2" key="1">
    <citation type="journal article" date="2010" name="Science">
        <title>Genomic comparison of the ants Camponotus floridanus and Harpegnathos saltator.</title>
        <authorList>
            <person name="Bonasio R."/>
            <person name="Zhang G."/>
            <person name="Ye C."/>
            <person name="Mutti N.S."/>
            <person name="Fang X."/>
            <person name="Qin N."/>
            <person name="Donahue G."/>
            <person name="Yang P."/>
            <person name="Li Q."/>
            <person name="Li C."/>
            <person name="Zhang P."/>
            <person name="Huang Z."/>
            <person name="Berger S.L."/>
            <person name="Reinberg D."/>
            <person name="Wang J."/>
            <person name="Liebig J."/>
        </authorList>
    </citation>
    <scope>NUCLEOTIDE SEQUENCE [LARGE SCALE GENOMIC DNA]</scope>
    <source>
        <strain evidence="2">C129</strain>
    </source>
</reference>
<evidence type="ECO:0000313" key="1">
    <source>
        <dbReference type="EMBL" id="EFN74113.1"/>
    </source>
</evidence>
<dbReference type="STRING" id="104421.E1ZXH5"/>
<dbReference type="OrthoDB" id="6361347at2759"/>
<keyword evidence="2" id="KW-1185">Reference proteome</keyword>
<gene>
    <name evidence="1" type="ORF">EAG_12034</name>
</gene>
<name>E1ZXH5_CAMFO</name>
<accession>E1ZXH5</accession>
<proteinExistence type="predicted"/>
<sequence length="51" mass="6070">MKIKHIDDVQTSTVDEHIKLIVEDKNILDPKLIDITANDFPDWYNEKLFKE</sequence>
<protein>
    <submittedName>
        <fullName evidence="1">Uncharacterized protein</fullName>
    </submittedName>
</protein>
<dbReference type="OMA" id="NDLPEWY"/>
<dbReference type="EMBL" id="GL435055">
    <property type="protein sequence ID" value="EFN74113.1"/>
    <property type="molecule type" value="Genomic_DNA"/>
</dbReference>